<dbReference type="InterPro" id="IPR006656">
    <property type="entry name" value="Mopterin_OxRdtase"/>
</dbReference>
<name>A0A133VNY9_9EURY</name>
<dbReference type="SUPFAM" id="SSF53706">
    <property type="entry name" value="Formate dehydrogenase/DMSO reductase, domains 1-3"/>
    <property type="match status" value="1"/>
</dbReference>
<dbReference type="EMBL" id="LHYK01000011">
    <property type="protein sequence ID" value="KXB08121.1"/>
    <property type="molecule type" value="Genomic_DNA"/>
</dbReference>
<evidence type="ECO:0000259" key="2">
    <source>
        <dbReference type="Pfam" id="PF00384"/>
    </source>
</evidence>
<dbReference type="InterPro" id="IPR050123">
    <property type="entry name" value="Prok_molybdopt-oxidoreductase"/>
</dbReference>
<protein>
    <submittedName>
        <fullName evidence="3">Formylmethanofuran dehydrogenase</fullName>
    </submittedName>
</protein>
<dbReference type="GO" id="GO:0015948">
    <property type="term" value="P:methanogenesis"/>
    <property type="evidence" value="ECO:0007669"/>
    <property type="project" value="InterPro"/>
</dbReference>
<evidence type="ECO:0000313" key="3">
    <source>
        <dbReference type="EMBL" id="KXB08121.1"/>
    </source>
</evidence>
<evidence type="ECO:0000313" key="4">
    <source>
        <dbReference type="Proteomes" id="UP000070256"/>
    </source>
</evidence>
<dbReference type="InterPro" id="IPR016457">
    <property type="entry name" value="Formylmethanofuran_DH_bsu"/>
</dbReference>
<gene>
    <name evidence="3" type="ORF">AKJ58_00890</name>
</gene>
<dbReference type="PANTHER" id="PTHR43105:SF14">
    <property type="entry name" value="FORMATE DEHYDROGENASE H"/>
    <property type="match status" value="1"/>
</dbReference>
<dbReference type="CDD" id="cd02761">
    <property type="entry name" value="MopB_FmdB-FwdB"/>
    <property type="match status" value="1"/>
</dbReference>
<dbReference type="Proteomes" id="UP000070256">
    <property type="component" value="Unassembled WGS sequence"/>
</dbReference>
<dbReference type="Pfam" id="PF00384">
    <property type="entry name" value="Molybdopterin"/>
    <property type="match status" value="1"/>
</dbReference>
<comment type="caution">
    <text evidence="3">The sequence shown here is derived from an EMBL/GenBank/DDBJ whole genome shotgun (WGS) entry which is preliminary data.</text>
</comment>
<accession>A0A133VNY9</accession>
<sequence>MSETITDVVCSFCGCLCDDIGVIVEDGCVKDTINACRISHAKFTEFNNGSRIEEPMIKADGELKPAPLEEAIEKSADILKGSKYPLAYGWSSTACEAQKIGIAIAEELGGIVDNTTTVCHGPSVLAEQGVGYSGCTLGEVKNRADLIIYWGCNPMHAHPRHLGRYTMYPRGFFRDSGERDRNLVVVDIRKTDTAKLADHFIQVEPNQDYELLASIRVLLNGGEIPEEVAGVSSGDIEKLAEMMKNCNYGALFFGLGLTMSKGKYMNIDNAISLVEDLNDYTKFVIMPMRGHYNVAGANTVSNWETGFPYSVDFSRGYPRYAPGETSAADVLMNGEVDSALIVASDPASHMPRKALEHLRNIPVISVEPHMSPTAEISDVVIPSAVVGIEAEGTAYRMDHVPIRLRKILDPPSGILSDEEILEMLFRKIRGE</sequence>
<dbReference type="NCBIfam" id="TIGR03129">
    <property type="entry name" value="one_C_dehyd_B"/>
    <property type="match status" value="1"/>
</dbReference>
<dbReference type="GO" id="GO:0018493">
    <property type="term" value="F:formylmethanofuran dehydrogenase activity"/>
    <property type="evidence" value="ECO:0007669"/>
    <property type="project" value="InterPro"/>
</dbReference>
<keyword evidence="4" id="KW-1185">Reference proteome</keyword>
<evidence type="ECO:0000256" key="1">
    <source>
        <dbReference type="ARBA" id="ARBA00023002"/>
    </source>
</evidence>
<keyword evidence="1" id="KW-0560">Oxidoreductase</keyword>
<dbReference type="PIRSF" id="PIRSF005646">
    <property type="entry name" value="FwdB"/>
    <property type="match status" value="1"/>
</dbReference>
<dbReference type="GO" id="GO:0003954">
    <property type="term" value="F:NADH dehydrogenase activity"/>
    <property type="evidence" value="ECO:0007669"/>
    <property type="project" value="TreeGrafter"/>
</dbReference>
<dbReference type="Gene3D" id="3.40.228.10">
    <property type="entry name" value="Dimethylsulfoxide Reductase, domain 2"/>
    <property type="match status" value="2"/>
</dbReference>
<dbReference type="GO" id="GO:0016020">
    <property type="term" value="C:membrane"/>
    <property type="evidence" value="ECO:0007669"/>
    <property type="project" value="TreeGrafter"/>
</dbReference>
<dbReference type="GO" id="GO:0022904">
    <property type="term" value="P:respiratory electron transport chain"/>
    <property type="evidence" value="ECO:0007669"/>
    <property type="project" value="TreeGrafter"/>
</dbReference>
<organism evidence="3 4">
    <name type="scientific">candidate division MSBL1 archaeon SCGC-AAA385D11</name>
    <dbReference type="NCBI Taxonomy" id="1698286"/>
    <lineage>
        <taxon>Archaea</taxon>
        <taxon>Methanobacteriati</taxon>
        <taxon>Methanobacteriota</taxon>
        <taxon>candidate division MSBL1</taxon>
    </lineage>
</organism>
<dbReference type="AlphaFoldDB" id="A0A133VNY9"/>
<dbReference type="PANTHER" id="PTHR43105">
    <property type="entry name" value="RESPIRATORY NITRATE REDUCTASE"/>
    <property type="match status" value="1"/>
</dbReference>
<proteinExistence type="predicted"/>
<dbReference type="PATRIC" id="fig|1698286.3.peg.37"/>
<dbReference type="Gene3D" id="3.40.50.740">
    <property type="match status" value="1"/>
</dbReference>
<reference evidence="3 4" key="1">
    <citation type="journal article" date="2016" name="Sci. Rep.">
        <title>Metabolic traits of an uncultured archaeal lineage -MSBL1- from brine pools of the Red Sea.</title>
        <authorList>
            <person name="Mwirichia R."/>
            <person name="Alam I."/>
            <person name="Rashid M."/>
            <person name="Vinu M."/>
            <person name="Ba-Alawi W."/>
            <person name="Anthony Kamau A."/>
            <person name="Kamanda Ngugi D."/>
            <person name="Goker M."/>
            <person name="Klenk H.P."/>
            <person name="Bajic V."/>
            <person name="Stingl U."/>
        </authorList>
    </citation>
    <scope>NUCLEOTIDE SEQUENCE [LARGE SCALE GENOMIC DNA]</scope>
    <source>
        <strain evidence="3">SCGC-AAA385D11</strain>
    </source>
</reference>
<feature type="domain" description="Molybdopterin oxidoreductase" evidence="2">
    <location>
        <begin position="51"/>
        <end position="424"/>
    </location>
</feature>